<reference evidence="2 3" key="1">
    <citation type="submission" date="2016-07" db="EMBL/GenBank/DDBJ databases">
        <title>Pervasive Adenine N6-methylation of Active Genes in Fungi.</title>
        <authorList>
            <consortium name="DOE Joint Genome Institute"/>
            <person name="Mondo S.J."/>
            <person name="Dannebaum R.O."/>
            <person name="Kuo R.C."/>
            <person name="Labutti K."/>
            <person name="Haridas S."/>
            <person name="Kuo A."/>
            <person name="Salamov A."/>
            <person name="Ahrendt S.R."/>
            <person name="Lipzen A."/>
            <person name="Sullivan W."/>
            <person name="Andreopoulos W.B."/>
            <person name="Clum A."/>
            <person name="Lindquist E."/>
            <person name="Daum C."/>
            <person name="Ramamoorthy G.K."/>
            <person name="Gryganskyi A."/>
            <person name="Culley D."/>
            <person name="Magnuson J.K."/>
            <person name="James T.Y."/>
            <person name="O'Malley M.A."/>
            <person name="Stajich J.E."/>
            <person name="Spatafora J.W."/>
            <person name="Visel A."/>
            <person name="Grigoriev I.V."/>
        </authorList>
    </citation>
    <scope>NUCLEOTIDE SEQUENCE [LARGE SCALE GENOMIC DNA]</scope>
    <source>
        <strain evidence="2 3">12-1054</strain>
    </source>
</reference>
<name>A0A1Y2F9I6_PROLT</name>
<organism evidence="2 3">
    <name type="scientific">Protomyces lactucae-debilis</name>
    <dbReference type="NCBI Taxonomy" id="2754530"/>
    <lineage>
        <taxon>Eukaryota</taxon>
        <taxon>Fungi</taxon>
        <taxon>Dikarya</taxon>
        <taxon>Ascomycota</taxon>
        <taxon>Taphrinomycotina</taxon>
        <taxon>Taphrinomycetes</taxon>
        <taxon>Taphrinales</taxon>
        <taxon>Protomycetaceae</taxon>
        <taxon>Protomyces</taxon>
    </lineage>
</organism>
<dbReference type="EMBL" id="MCFI01000014">
    <property type="protein sequence ID" value="ORY79986.1"/>
    <property type="molecule type" value="Genomic_DNA"/>
</dbReference>
<dbReference type="Proteomes" id="UP000193685">
    <property type="component" value="Unassembled WGS sequence"/>
</dbReference>
<accession>A0A1Y2F9I6</accession>
<evidence type="ECO:0000313" key="2">
    <source>
        <dbReference type="EMBL" id="ORY79986.1"/>
    </source>
</evidence>
<sequence>MEQRLILIKQREDGLALKKEMEQHLQVWYVRAIKSTFKKTSEKLRAHLGVAGKQDNLLQKRLNDEINSICMATILYELWTQMDTMNEKRGKGTPRAVFDLVAAHRLADKDGKLTTSDGRHFTAEGYGTFMRAASVQVLDQHMRAHNTDRKYQLWFVPVIDADSLLLEIDSLKKYYAPRQYTTPGRFRPLRPPVTRPSHVDHNWAEHRTGDHDDDNSETGSYHSEIGMIEAEYESVDDESSSADDRMWDIGVGFYFR</sequence>
<dbReference type="GeneID" id="63789101"/>
<evidence type="ECO:0000256" key="1">
    <source>
        <dbReference type="SAM" id="MobiDB-lite"/>
    </source>
</evidence>
<feature type="region of interest" description="Disordered" evidence="1">
    <location>
        <begin position="185"/>
        <end position="220"/>
    </location>
</feature>
<dbReference type="RefSeq" id="XP_040724120.1">
    <property type="nucleotide sequence ID" value="XM_040872502.1"/>
</dbReference>
<evidence type="ECO:0000313" key="3">
    <source>
        <dbReference type="Proteomes" id="UP000193685"/>
    </source>
</evidence>
<protein>
    <submittedName>
        <fullName evidence="2">Uncharacterized protein</fullName>
    </submittedName>
</protein>
<gene>
    <name evidence="2" type="ORF">BCR37DRAFT_83384</name>
</gene>
<dbReference type="AlphaFoldDB" id="A0A1Y2F9I6"/>
<feature type="compositionally biased region" description="Basic and acidic residues" evidence="1">
    <location>
        <begin position="197"/>
        <end position="210"/>
    </location>
</feature>
<comment type="caution">
    <text evidence="2">The sequence shown here is derived from an EMBL/GenBank/DDBJ whole genome shotgun (WGS) entry which is preliminary data.</text>
</comment>
<proteinExistence type="predicted"/>
<keyword evidence="3" id="KW-1185">Reference proteome</keyword>